<reference evidence="1" key="1">
    <citation type="submission" date="2014-12" db="EMBL/GenBank/DDBJ databases">
        <title>Insight into the proteome of Arion vulgaris.</title>
        <authorList>
            <person name="Aradska J."/>
            <person name="Bulat T."/>
            <person name="Smidak R."/>
            <person name="Sarate P."/>
            <person name="Gangsoo J."/>
            <person name="Sialana F."/>
            <person name="Bilban M."/>
            <person name="Lubec G."/>
        </authorList>
    </citation>
    <scope>NUCLEOTIDE SEQUENCE</scope>
    <source>
        <tissue evidence="1">Skin</tissue>
    </source>
</reference>
<proteinExistence type="predicted"/>
<evidence type="ECO:0000313" key="1">
    <source>
        <dbReference type="EMBL" id="CEK67564.1"/>
    </source>
</evidence>
<gene>
    <name evidence="1" type="primary">ORF63091</name>
</gene>
<dbReference type="AlphaFoldDB" id="A0A0B6ZG39"/>
<organism evidence="1">
    <name type="scientific">Arion vulgaris</name>
    <dbReference type="NCBI Taxonomy" id="1028688"/>
    <lineage>
        <taxon>Eukaryota</taxon>
        <taxon>Metazoa</taxon>
        <taxon>Spiralia</taxon>
        <taxon>Lophotrochozoa</taxon>
        <taxon>Mollusca</taxon>
        <taxon>Gastropoda</taxon>
        <taxon>Heterobranchia</taxon>
        <taxon>Euthyneura</taxon>
        <taxon>Panpulmonata</taxon>
        <taxon>Eupulmonata</taxon>
        <taxon>Stylommatophora</taxon>
        <taxon>Helicina</taxon>
        <taxon>Arionoidea</taxon>
        <taxon>Arionidae</taxon>
        <taxon>Arion</taxon>
    </lineage>
</organism>
<dbReference type="EMBL" id="HACG01020699">
    <property type="protein sequence ID" value="CEK67564.1"/>
    <property type="molecule type" value="Transcribed_RNA"/>
</dbReference>
<accession>A0A0B6ZG39</accession>
<protein>
    <submittedName>
        <fullName evidence="1">Uncharacterized protein</fullName>
    </submittedName>
</protein>
<sequence>MHTYFQQKFVVSRDGSNFIATVCHIRVISLFLCQRRPLKMLIIVSWELIKQTEVQRQTTSFKPYALNA</sequence>
<name>A0A0B6ZG39_9EUPU</name>